<evidence type="ECO:0000259" key="7">
    <source>
        <dbReference type="PROSITE" id="PS50097"/>
    </source>
</evidence>
<dbReference type="STRING" id="157652.A0A371H159"/>
<evidence type="ECO:0000256" key="5">
    <source>
        <dbReference type="SAM" id="Coils"/>
    </source>
</evidence>
<evidence type="ECO:0000313" key="10">
    <source>
        <dbReference type="Proteomes" id="UP000257109"/>
    </source>
</evidence>
<dbReference type="PROSITE" id="PS51649">
    <property type="entry name" value="NPH3"/>
    <property type="match status" value="1"/>
</dbReference>
<sequence length="583" mass="65620">MYRAFSHEIPSDLTVQVGEVPFSLHKFPLVSKCGYIGKLVSESSDEDVSFIELYDVPGGAEAFELATKFCYGINFEISVENIAMLRCVAEYLEMTEEFSVGNLVGRADSYLNEVALKTISGAVSILHASERLLPIAEKAKLVSRCIDAIAFIASKEGQFCSSMRSDISTDGMASHQRPVVHWWAEDLTVLRIDIFQRVLIAMMARGFKQFALAPIIMLYAQKSLRGLEIFGKGRKKIEVEAEEEHEKRVVLETLVSLLPREMNAMSVSFLSMLLRAAIYLETTVACRLDLEKRMALQLGQAVLDDLLIPSYSFTGDTLFDVETVHRISMNYLQSENGNHSPYNADDEYFSPPQSEVYRVGKLLESYLAEIATDRNLSVSKFMTLAELIPEQSKRTEDGMYRAIDIYLKVRLVAHPILSEMEKKKVCSVMDCQKLSREACAHAAKNDRLPVQTVVQVLYHEQQRLRDSMDRDSPNFGDKLHSSPNEVSNELSILRRENEDLKLEIVKLKMKLKEIETCSIRSASSSPVIYASPSAHKPPLPRKSFINSVSKKLGRLSPFSRADASATPLKPRAKPDKNRRHSIS</sequence>
<feature type="region of interest" description="Disordered" evidence="6">
    <location>
        <begin position="556"/>
        <end position="583"/>
    </location>
</feature>
<feature type="coiled-coil region" evidence="5">
    <location>
        <begin position="490"/>
        <end position="517"/>
    </location>
</feature>
<comment type="subcellular location">
    <subcellularLocation>
        <location evidence="1">Endomembrane system</location>
        <topology evidence="1">Peripheral membrane protein</topology>
    </subcellularLocation>
</comment>
<dbReference type="AlphaFoldDB" id="A0A371H159"/>
<keyword evidence="10" id="KW-1185">Reference proteome</keyword>
<feature type="domain" description="BTB" evidence="7">
    <location>
        <begin position="11"/>
        <end position="79"/>
    </location>
</feature>
<dbReference type="UniPathway" id="UPA00143"/>
<evidence type="ECO:0000256" key="6">
    <source>
        <dbReference type="SAM" id="MobiDB-lite"/>
    </source>
</evidence>
<accession>A0A371H159</accession>
<dbReference type="EMBL" id="QJKJ01003865">
    <property type="protein sequence ID" value="RDX96515.1"/>
    <property type="molecule type" value="Genomic_DNA"/>
</dbReference>
<feature type="domain" description="NPH3" evidence="8">
    <location>
        <begin position="181"/>
        <end position="463"/>
    </location>
</feature>
<dbReference type="Pfam" id="PF00651">
    <property type="entry name" value="BTB"/>
    <property type="match status" value="1"/>
</dbReference>
<dbReference type="InterPro" id="IPR011333">
    <property type="entry name" value="SKP1/BTB/POZ_sf"/>
</dbReference>
<dbReference type="GO" id="GO:0016567">
    <property type="term" value="P:protein ubiquitination"/>
    <property type="evidence" value="ECO:0007669"/>
    <property type="project" value="UniProtKB-UniPathway"/>
</dbReference>
<dbReference type="InterPro" id="IPR027356">
    <property type="entry name" value="NPH3_dom"/>
</dbReference>
<name>A0A371H159_MUCPR</name>
<evidence type="ECO:0000313" key="9">
    <source>
        <dbReference type="EMBL" id="RDX96515.1"/>
    </source>
</evidence>
<evidence type="ECO:0000256" key="1">
    <source>
        <dbReference type="ARBA" id="ARBA00004184"/>
    </source>
</evidence>
<comment type="pathway">
    <text evidence="2">Protein modification; protein ubiquitination.</text>
</comment>
<feature type="non-terminal residue" evidence="9">
    <location>
        <position position="1"/>
    </location>
</feature>
<dbReference type="OrthoDB" id="624345at2759"/>
<evidence type="ECO:0000259" key="8">
    <source>
        <dbReference type="PROSITE" id="PS51649"/>
    </source>
</evidence>
<comment type="caution">
    <text evidence="9">The sequence shown here is derived from an EMBL/GenBank/DDBJ whole genome shotgun (WGS) entry which is preliminary data.</text>
</comment>
<evidence type="ECO:0000256" key="4">
    <source>
        <dbReference type="PROSITE-ProRule" id="PRU00982"/>
    </source>
</evidence>
<dbReference type="SUPFAM" id="SSF54695">
    <property type="entry name" value="POZ domain"/>
    <property type="match status" value="1"/>
</dbReference>
<dbReference type="PROSITE" id="PS50097">
    <property type="entry name" value="BTB"/>
    <property type="match status" value="1"/>
</dbReference>
<organism evidence="9 10">
    <name type="scientific">Mucuna pruriens</name>
    <name type="common">Velvet bean</name>
    <name type="synonym">Dolichos pruriens</name>
    <dbReference type="NCBI Taxonomy" id="157652"/>
    <lineage>
        <taxon>Eukaryota</taxon>
        <taxon>Viridiplantae</taxon>
        <taxon>Streptophyta</taxon>
        <taxon>Embryophyta</taxon>
        <taxon>Tracheophyta</taxon>
        <taxon>Spermatophyta</taxon>
        <taxon>Magnoliopsida</taxon>
        <taxon>eudicotyledons</taxon>
        <taxon>Gunneridae</taxon>
        <taxon>Pentapetalae</taxon>
        <taxon>rosids</taxon>
        <taxon>fabids</taxon>
        <taxon>Fabales</taxon>
        <taxon>Fabaceae</taxon>
        <taxon>Papilionoideae</taxon>
        <taxon>50 kb inversion clade</taxon>
        <taxon>NPAAA clade</taxon>
        <taxon>indigoferoid/millettioid clade</taxon>
        <taxon>Phaseoleae</taxon>
        <taxon>Mucuna</taxon>
    </lineage>
</organism>
<evidence type="ECO:0000256" key="3">
    <source>
        <dbReference type="ARBA" id="ARBA00022786"/>
    </source>
</evidence>
<dbReference type="InterPro" id="IPR000210">
    <property type="entry name" value="BTB/POZ_dom"/>
</dbReference>
<proteinExistence type="inferred from homology"/>
<dbReference type="PANTHER" id="PTHR32370">
    <property type="entry name" value="OS12G0117600 PROTEIN"/>
    <property type="match status" value="1"/>
</dbReference>
<evidence type="ECO:0000256" key="2">
    <source>
        <dbReference type="ARBA" id="ARBA00004906"/>
    </source>
</evidence>
<keyword evidence="5" id="KW-0175">Coiled coil</keyword>
<protein>
    <submittedName>
        <fullName evidence="9">BTB/POZ domain-containing protein</fullName>
    </submittedName>
</protein>
<dbReference type="Proteomes" id="UP000257109">
    <property type="component" value="Unassembled WGS sequence"/>
</dbReference>
<dbReference type="GO" id="GO:0012505">
    <property type="term" value="C:endomembrane system"/>
    <property type="evidence" value="ECO:0007669"/>
    <property type="project" value="UniProtKB-SubCell"/>
</dbReference>
<dbReference type="Pfam" id="PF03000">
    <property type="entry name" value="NPH3"/>
    <property type="match status" value="1"/>
</dbReference>
<gene>
    <name evidence="9" type="ORF">CR513_20815</name>
</gene>
<comment type="similarity">
    <text evidence="4">Belongs to the NPH3 family.</text>
</comment>
<reference evidence="9" key="1">
    <citation type="submission" date="2018-05" db="EMBL/GenBank/DDBJ databases">
        <title>Draft genome of Mucuna pruriens seed.</title>
        <authorList>
            <person name="Nnadi N.E."/>
            <person name="Vos R."/>
            <person name="Hasami M.H."/>
            <person name="Devisetty U.K."/>
            <person name="Aguiy J.C."/>
        </authorList>
    </citation>
    <scope>NUCLEOTIDE SEQUENCE [LARGE SCALE GENOMIC DNA]</scope>
    <source>
        <strain evidence="9">JCA_2017</strain>
    </source>
</reference>
<dbReference type="Gene3D" id="3.30.710.10">
    <property type="entry name" value="Potassium Channel Kv1.1, Chain A"/>
    <property type="match status" value="1"/>
</dbReference>
<dbReference type="InterPro" id="IPR043454">
    <property type="entry name" value="NPH3/RPT2-like"/>
</dbReference>
<keyword evidence="3" id="KW-0833">Ubl conjugation pathway</keyword>